<dbReference type="InterPro" id="IPR047296">
    <property type="entry name" value="GIY-YIG_UvrC_Cho"/>
</dbReference>
<keyword evidence="5 7" id="KW-0234">DNA repair</keyword>
<sequence>MNRTPADRPDHPRATERFNEDAATYTVSGAGEAPDLEAGVAAIRNVVKTLPVRPGVYRMQDARGEVLYVGKARALKNRVTNYTQVSRLSKRLQRMVSQTRSLTIVTTNTEAEALLLEAQLIKRFRPPYNVLLRDDKSFPFILLREDHAYPRVQKHRGARRVQGQYFGPFASAGSVTRTLNALQKLFLLRSCSDGFFNNRSRPCLLYQIRRCSGPCVGRIEPDAYAELVGDAKNFLAGKSTGVQARLSKQMAEAAEKQDYELAAIFRDRLRALTYIQGTQTVHAEGLGDADIFALAAKGGSMCIQAFFIRGGQNWGHRAFFPAHTADVPEEEVFASFLIQFYEDMPPPRRILIDREVAEAELVADALSEKAGRKVLIERPQRGDRKKLVDQASRNAVEALDRRHAESTTQTKLLRELADAFELAEMPKRIEIYDNSHIMGTAATGAMVVAGPQGFLKNHYRKFNIKKAATDDDFGMMKEVLERRFQRLEKDDPDRSSGEWPDLILIDGGRGQLNAVLEIMEDAGVHDVPVVGVAKGPHHGREGREVFHLPNGREMTFPVNAPLLFYLQRLRDEAHRFAIGTHRAKRAKSLTTSSLDEVPGIGPTRKRALLMHFGTARSVKGAALEDLEKAPGISKATARQIYDYFHASG</sequence>
<dbReference type="SMART" id="SM00278">
    <property type="entry name" value="HhH1"/>
    <property type="match status" value="2"/>
</dbReference>
<dbReference type="FunFam" id="3.40.1440.10:FF:000001">
    <property type="entry name" value="UvrABC system protein C"/>
    <property type="match status" value="1"/>
</dbReference>
<dbReference type="InterPro" id="IPR000305">
    <property type="entry name" value="GIY-YIG_endonuc"/>
</dbReference>
<dbReference type="InterPro" id="IPR036876">
    <property type="entry name" value="UVR_dom_sf"/>
</dbReference>
<keyword evidence="4 7" id="KW-0267">Excision nuclease</keyword>
<dbReference type="PROSITE" id="PS50151">
    <property type="entry name" value="UVR"/>
    <property type="match status" value="1"/>
</dbReference>
<reference evidence="11 12" key="1">
    <citation type="submission" date="2020-03" db="EMBL/GenBank/DDBJ databases">
        <title>Genomic Encyclopedia of Type Strains, Phase IV (KMG-IV): sequencing the most valuable type-strain genomes for metagenomic binning, comparative biology and taxonomic classification.</title>
        <authorList>
            <person name="Goeker M."/>
        </authorList>
    </citation>
    <scope>NUCLEOTIDE SEQUENCE [LARGE SCALE GENOMIC DNA]</scope>
    <source>
        <strain evidence="11 12">DSM 16846</strain>
    </source>
</reference>
<dbReference type="Gene3D" id="1.10.150.20">
    <property type="entry name" value="5' to 3' exonuclease, C-terminal subdomain"/>
    <property type="match status" value="1"/>
</dbReference>
<dbReference type="Gene3D" id="3.30.420.340">
    <property type="entry name" value="UvrC, RNAse H endonuclease domain"/>
    <property type="match status" value="1"/>
</dbReference>
<dbReference type="GO" id="GO:0009381">
    <property type="term" value="F:excinuclease ABC activity"/>
    <property type="evidence" value="ECO:0007669"/>
    <property type="project" value="UniProtKB-UniRule"/>
</dbReference>
<dbReference type="GO" id="GO:0009432">
    <property type="term" value="P:SOS response"/>
    <property type="evidence" value="ECO:0007669"/>
    <property type="project" value="UniProtKB-UniRule"/>
</dbReference>
<feature type="domain" description="UVR" evidence="8">
    <location>
        <begin position="240"/>
        <end position="275"/>
    </location>
</feature>
<proteinExistence type="inferred from homology"/>
<evidence type="ECO:0000313" key="12">
    <source>
        <dbReference type="Proteomes" id="UP000558192"/>
    </source>
</evidence>
<dbReference type="Pfam" id="PF01541">
    <property type="entry name" value="GIY-YIG"/>
    <property type="match status" value="1"/>
</dbReference>
<dbReference type="GO" id="GO:0009380">
    <property type="term" value="C:excinuclease repair complex"/>
    <property type="evidence" value="ECO:0007669"/>
    <property type="project" value="InterPro"/>
</dbReference>
<dbReference type="Gene3D" id="3.40.1440.10">
    <property type="entry name" value="GIY-YIG endonuclease"/>
    <property type="match status" value="1"/>
</dbReference>
<dbReference type="NCBIfam" id="TIGR00194">
    <property type="entry name" value="uvrC"/>
    <property type="match status" value="1"/>
</dbReference>
<evidence type="ECO:0000256" key="6">
    <source>
        <dbReference type="ARBA" id="ARBA00023236"/>
    </source>
</evidence>
<dbReference type="SMART" id="SM00465">
    <property type="entry name" value="GIYc"/>
    <property type="match status" value="1"/>
</dbReference>
<evidence type="ECO:0000256" key="2">
    <source>
        <dbReference type="ARBA" id="ARBA00022763"/>
    </source>
</evidence>
<keyword evidence="3 7" id="KW-0228">DNA excision</keyword>
<evidence type="ECO:0000256" key="7">
    <source>
        <dbReference type="HAMAP-Rule" id="MF_00203"/>
    </source>
</evidence>
<dbReference type="NCBIfam" id="NF001824">
    <property type="entry name" value="PRK00558.1-5"/>
    <property type="match status" value="1"/>
</dbReference>
<dbReference type="InterPro" id="IPR035901">
    <property type="entry name" value="GIY-YIG_endonuc_sf"/>
</dbReference>
<dbReference type="FunFam" id="3.30.420.340:FF:000001">
    <property type="entry name" value="UvrABC system protein C"/>
    <property type="match status" value="1"/>
</dbReference>
<evidence type="ECO:0000259" key="8">
    <source>
        <dbReference type="PROSITE" id="PS50151"/>
    </source>
</evidence>
<keyword evidence="12" id="KW-1185">Reference proteome</keyword>
<comment type="similarity">
    <text evidence="7">Belongs to the UvrC family.</text>
</comment>
<comment type="function">
    <text evidence="7">The UvrABC repair system catalyzes the recognition and processing of DNA lesions. UvrC both incises the 5' and 3' sides of the lesion. The N-terminal half is responsible for the 3' incision and the C-terminal half is responsible for the 5' incision.</text>
</comment>
<dbReference type="Proteomes" id="UP000558192">
    <property type="component" value="Unassembled WGS sequence"/>
</dbReference>
<evidence type="ECO:0000256" key="1">
    <source>
        <dbReference type="ARBA" id="ARBA00022490"/>
    </source>
</evidence>
<dbReference type="InterPro" id="IPR004791">
    <property type="entry name" value="UvrC"/>
</dbReference>
<comment type="caution">
    <text evidence="11">The sequence shown here is derived from an EMBL/GenBank/DDBJ whole genome shotgun (WGS) entry which is preliminary data.</text>
</comment>
<dbReference type="PROSITE" id="PS50164">
    <property type="entry name" value="GIY_YIG"/>
    <property type="match status" value="1"/>
</dbReference>
<dbReference type="GO" id="GO:0005737">
    <property type="term" value="C:cytoplasm"/>
    <property type="evidence" value="ECO:0007669"/>
    <property type="project" value="UniProtKB-SubCell"/>
</dbReference>
<dbReference type="InterPro" id="IPR050066">
    <property type="entry name" value="UvrABC_protein_C"/>
</dbReference>
<keyword evidence="2 7" id="KW-0227">DNA damage</keyword>
<evidence type="ECO:0000256" key="3">
    <source>
        <dbReference type="ARBA" id="ARBA00022769"/>
    </source>
</evidence>
<gene>
    <name evidence="7" type="primary">uvrC</name>
    <name evidence="11" type="ORF">GGQ97_001979</name>
</gene>
<dbReference type="InterPro" id="IPR038476">
    <property type="entry name" value="UvrC_RNase_H_dom_sf"/>
</dbReference>
<dbReference type="PROSITE" id="PS50165">
    <property type="entry name" value="UVRC"/>
    <property type="match status" value="1"/>
</dbReference>
<evidence type="ECO:0000256" key="5">
    <source>
        <dbReference type="ARBA" id="ARBA00023204"/>
    </source>
</evidence>
<dbReference type="HAMAP" id="MF_00203">
    <property type="entry name" value="UvrC"/>
    <property type="match status" value="1"/>
</dbReference>
<dbReference type="Pfam" id="PF02151">
    <property type="entry name" value="UVR"/>
    <property type="match status" value="1"/>
</dbReference>
<dbReference type="GO" id="GO:0003677">
    <property type="term" value="F:DNA binding"/>
    <property type="evidence" value="ECO:0007669"/>
    <property type="project" value="UniProtKB-UniRule"/>
</dbReference>
<dbReference type="InterPro" id="IPR001943">
    <property type="entry name" value="UVR_dom"/>
</dbReference>
<comment type="subunit">
    <text evidence="7">Interacts with UvrB in an incision complex.</text>
</comment>
<keyword evidence="1 7" id="KW-0963">Cytoplasm</keyword>
<dbReference type="Pfam" id="PF14520">
    <property type="entry name" value="HHH_5"/>
    <property type="match status" value="1"/>
</dbReference>
<comment type="subcellular location">
    <subcellularLocation>
        <location evidence="7">Cytoplasm</location>
    </subcellularLocation>
</comment>
<organism evidence="11 12">
    <name type="scientific">Sphingomonas kaistensis</name>
    <dbReference type="NCBI Taxonomy" id="298708"/>
    <lineage>
        <taxon>Bacteria</taxon>
        <taxon>Pseudomonadati</taxon>
        <taxon>Pseudomonadota</taxon>
        <taxon>Alphaproteobacteria</taxon>
        <taxon>Sphingomonadales</taxon>
        <taxon>Sphingomonadaceae</taxon>
        <taxon>Sphingomonas</taxon>
    </lineage>
</organism>
<dbReference type="CDD" id="cd10434">
    <property type="entry name" value="GIY-YIG_UvrC_Cho"/>
    <property type="match status" value="1"/>
</dbReference>
<dbReference type="PANTHER" id="PTHR30562">
    <property type="entry name" value="UVRC/OXIDOREDUCTASE"/>
    <property type="match status" value="1"/>
</dbReference>
<dbReference type="SUPFAM" id="SSF47781">
    <property type="entry name" value="RuvA domain 2-like"/>
    <property type="match status" value="1"/>
</dbReference>
<dbReference type="RefSeq" id="WP_168069209.1">
    <property type="nucleotide sequence ID" value="NZ_JAATJC010000001.1"/>
</dbReference>
<evidence type="ECO:0000259" key="10">
    <source>
        <dbReference type="PROSITE" id="PS50165"/>
    </source>
</evidence>
<protein>
    <recommendedName>
        <fullName evidence="7">UvrABC system protein C</fullName>
        <shortName evidence="7">Protein UvrC</shortName>
    </recommendedName>
    <alternativeName>
        <fullName evidence="7">Excinuclease ABC subunit C</fullName>
    </alternativeName>
</protein>
<accession>A0A7X6BHJ9</accession>
<dbReference type="InterPro" id="IPR010994">
    <property type="entry name" value="RuvA_2-like"/>
</dbReference>
<dbReference type="SUPFAM" id="SSF46600">
    <property type="entry name" value="C-terminal UvrC-binding domain of UvrB"/>
    <property type="match status" value="1"/>
</dbReference>
<dbReference type="AlphaFoldDB" id="A0A7X6BHJ9"/>
<dbReference type="EMBL" id="JAATJC010000001">
    <property type="protein sequence ID" value="NJC06186.1"/>
    <property type="molecule type" value="Genomic_DNA"/>
</dbReference>
<evidence type="ECO:0000256" key="4">
    <source>
        <dbReference type="ARBA" id="ARBA00022881"/>
    </source>
</evidence>
<dbReference type="GO" id="GO:0006289">
    <property type="term" value="P:nucleotide-excision repair"/>
    <property type="evidence" value="ECO:0007669"/>
    <property type="project" value="UniProtKB-UniRule"/>
</dbReference>
<dbReference type="Pfam" id="PF22920">
    <property type="entry name" value="UvrC_RNaseH"/>
    <property type="match status" value="1"/>
</dbReference>
<dbReference type="InterPro" id="IPR003583">
    <property type="entry name" value="Hlx-hairpin-Hlx_DNA-bd_motif"/>
</dbReference>
<dbReference type="PANTHER" id="PTHR30562:SF1">
    <property type="entry name" value="UVRABC SYSTEM PROTEIN C"/>
    <property type="match status" value="1"/>
</dbReference>
<dbReference type="Pfam" id="PF08459">
    <property type="entry name" value="UvrC_RNaseH_dom"/>
    <property type="match status" value="1"/>
</dbReference>
<name>A0A7X6BHJ9_9SPHN</name>
<evidence type="ECO:0000259" key="9">
    <source>
        <dbReference type="PROSITE" id="PS50164"/>
    </source>
</evidence>
<feature type="domain" description="UvrC family homology region profile" evidence="10">
    <location>
        <begin position="291"/>
        <end position="519"/>
    </location>
</feature>
<feature type="domain" description="GIY-YIG" evidence="9">
    <location>
        <begin position="52"/>
        <end position="130"/>
    </location>
</feature>
<dbReference type="SUPFAM" id="SSF82771">
    <property type="entry name" value="GIY-YIG endonuclease"/>
    <property type="match status" value="1"/>
</dbReference>
<keyword evidence="6 7" id="KW-0742">SOS response</keyword>
<evidence type="ECO:0000313" key="11">
    <source>
        <dbReference type="EMBL" id="NJC06186.1"/>
    </source>
</evidence>
<dbReference type="InterPro" id="IPR001162">
    <property type="entry name" value="UvrC_RNase_H_dom"/>
</dbReference>